<accession>A0AAV0PLM4</accession>
<dbReference type="Pfam" id="PF04434">
    <property type="entry name" value="SWIM"/>
    <property type="match status" value="1"/>
</dbReference>
<dbReference type="AlphaFoldDB" id="A0AAV0PLM4"/>
<gene>
    <name evidence="7" type="ORF">LITE_LOCUS39005</name>
</gene>
<feature type="region of interest" description="Disordered" evidence="5">
    <location>
        <begin position="724"/>
        <end position="769"/>
    </location>
</feature>
<proteinExistence type="predicted"/>
<evidence type="ECO:0000256" key="3">
    <source>
        <dbReference type="ARBA" id="ARBA00022833"/>
    </source>
</evidence>
<dbReference type="Proteomes" id="UP001154282">
    <property type="component" value="Unassembled WGS sequence"/>
</dbReference>
<evidence type="ECO:0000256" key="5">
    <source>
        <dbReference type="SAM" id="MobiDB-lite"/>
    </source>
</evidence>
<sequence>MYFRKLAGHGDEAWRLLCDDKAVIELVNEYKGKEEYHVYIQQSFSVHSSIQDANDHVTTIEGESTKNPKTGATESIGDEVTVANSEEDVWHDEEIDEFDSDFEVNPDWVSDEDVEDREQIAIKLKMAKENLKRGIPITYHSDEEVERRQEMIVEVDGGFDSDEMGSHDGTDVEDEVADHGVCRKSNFPKFNPNLDTPFFEVGMIFNTMDEAREAITKYSLNAKKDLRVKKCDTKRVRMVCTYSGCPFVLLISWSKVANAFQIKTLKQHRCGIHFKCRKLSPVTIAKRYHRRIRTDPRWKLRDMVETIREELGYDVDVNKCSRAKRLVLHLTEGCYRDEYAILWTYAEEIRKSNVNSTVRIMVNRDNPEGKPKFCRMYVCFGAMKMGFLSGCRKVIALDGCFLKGLCKGELLAAVGRDANDQMYPIAWAVVEVESRSSWDWFLKELKDDLCIEEGVGWCFSSDQMKGLVPAIADLFPSAEHRLCARHIWCNWRKKYKRRDWQTTFWECAKASTPAFFSRAYEKLLAQNEEAAKALVSIDPKHWSRAYFSTEVKCDSVDNNMSESFNASILEARFKAIYSMLDDLRTMMMTMIAMKKAQAEKWGRQFCPKILKKFEANAEKSKSCHITHNGKHGYEVRHWDERFTVSIPSRTCSCRVWELTGIPCPHAITCLAYEGEEPEEYISDCFKTQKWRDIYANVLQPMDGPRTWIRSEYEAILPPDFRVMPGRPKKKRVKTVEEMEDKKRPRKKRVYTSKQLLARDKRDPDKLGRNGRVIQCKNCKEKGHNSRTCKKSKPAEADGGASSRRSSSKGKGPAVGVGTCYKANKCFGVLNPALIGKRMPEIPREG</sequence>
<dbReference type="Pfam" id="PF10551">
    <property type="entry name" value="MULE"/>
    <property type="match status" value="1"/>
</dbReference>
<dbReference type="InterPro" id="IPR007527">
    <property type="entry name" value="Znf_SWIM"/>
</dbReference>
<feature type="compositionally biased region" description="Low complexity" evidence="5">
    <location>
        <begin position="801"/>
        <end position="811"/>
    </location>
</feature>
<reference evidence="7" key="1">
    <citation type="submission" date="2022-08" db="EMBL/GenBank/DDBJ databases">
        <authorList>
            <person name="Gutierrez-Valencia J."/>
        </authorList>
    </citation>
    <scope>NUCLEOTIDE SEQUENCE</scope>
</reference>
<evidence type="ECO:0000259" key="6">
    <source>
        <dbReference type="PROSITE" id="PS50966"/>
    </source>
</evidence>
<keyword evidence="2 4" id="KW-0863">Zinc-finger</keyword>
<name>A0AAV0PLM4_9ROSI</name>
<feature type="compositionally biased region" description="Basic and acidic residues" evidence="5">
    <location>
        <begin position="756"/>
        <end position="767"/>
    </location>
</feature>
<evidence type="ECO:0000256" key="1">
    <source>
        <dbReference type="ARBA" id="ARBA00022723"/>
    </source>
</evidence>
<dbReference type="PANTHER" id="PTHR31973:SF189">
    <property type="entry name" value="TRANSPOSASE, MUDR, PLANT, MULE TRANSPOSASE DOMAIN PROTEIN-RELATED"/>
    <property type="match status" value="1"/>
</dbReference>
<organism evidence="7 8">
    <name type="scientific">Linum tenue</name>
    <dbReference type="NCBI Taxonomy" id="586396"/>
    <lineage>
        <taxon>Eukaryota</taxon>
        <taxon>Viridiplantae</taxon>
        <taxon>Streptophyta</taxon>
        <taxon>Embryophyta</taxon>
        <taxon>Tracheophyta</taxon>
        <taxon>Spermatophyta</taxon>
        <taxon>Magnoliopsida</taxon>
        <taxon>eudicotyledons</taxon>
        <taxon>Gunneridae</taxon>
        <taxon>Pentapetalae</taxon>
        <taxon>rosids</taxon>
        <taxon>fabids</taxon>
        <taxon>Malpighiales</taxon>
        <taxon>Linaceae</taxon>
        <taxon>Linum</taxon>
    </lineage>
</organism>
<feature type="domain" description="SWIM-type" evidence="6">
    <location>
        <begin position="642"/>
        <end position="674"/>
    </location>
</feature>
<dbReference type="InterPro" id="IPR004332">
    <property type="entry name" value="Transposase_MuDR"/>
</dbReference>
<feature type="region of interest" description="Disordered" evidence="5">
    <location>
        <begin position="782"/>
        <end position="813"/>
    </location>
</feature>
<keyword evidence="3" id="KW-0862">Zinc</keyword>
<dbReference type="GO" id="GO:0008270">
    <property type="term" value="F:zinc ion binding"/>
    <property type="evidence" value="ECO:0007669"/>
    <property type="project" value="UniProtKB-KW"/>
</dbReference>
<dbReference type="EMBL" id="CAMGYJ010000009">
    <property type="protein sequence ID" value="CAI0471751.1"/>
    <property type="molecule type" value="Genomic_DNA"/>
</dbReference>
<comment type="caution">
    <text evidence="7">The sequence shown here is derived from an EMBL/GenBank/DDBJ whole genome shotgun (WGS) entry which is preliminary data.</text>
</comment>
<evidence type="ECO:0000313" key="8">
    <source>
        <dbReference type="Proteomes" id="UP001154282"/>
    </source>
</evidence>
<protein>
    <recommendedName>
        <fullName evidence="6">SWIM-type domain-containing protein</fullName>
    </recommendedName>
</protein>
<dbReference type="SMART" id="SM00575">
    <property type="entry name" value="ZnF_PMZ"/>
    <property type="match status" value="1"/>
</dbReference>
<evidence type="ECO:0000313" key="7">
    <source>
        <dbReference type="EMBL" id="CAI0471751.1"/>
    </source>
</evidence>
<dbReference type="InterPro" id="IPR018289">
    <property type="entry name" value="MULE_transposase_dom"/>
</dbReference>
<evidence type="ECO:0000256" key="2">
    <source>
        <dbReference type="ARBA" id="ARBA00022771"/>
    </source>
</evidence>
<dbReference type="InterPro" id="IPR006564">
    <property type="entry name" value="Znf_PMZ"/>
</dbReference>
<dbReference type="Pfam" id="PF03108">
    <property type="entry name" value="DBD_Tnp_Mut"/>
    <property type="match status" value="1"/>
</dbReference>
<keyword evidence="8" id="KW-1185">Reference proteome</keyword>
<dbReference type="PROSITE" id="PS50966">
    <property type="entry name" value="ZF_SWIM"/>
    <property type="match status" value="1"/>
</dbReference>
<feature type="compositionally biased region" description="Basic and acidic residues" evidence="5">
    <location>
        <begin position="733"/>
        <end position="742"/>
    </location>
</feature>
<evidence type="ECO:0000256" key="4">
    <source>
        <dbReference type="PROSITE-ProRule" id="PRU00325"/>
    </source>
</evidence>
<keyword evidence="1" id="KW-0479">Metal-binding</keyword>
<dbReference type="PANTHER" id="PTHR31973">
    <property type="entry name" value="POLYPROTEIN, PUTATIVE-RELATED"/>
    <property type="match status" value="1"/>
</dbReference>